<name>A0A1Q2CGG7_9ACTN</name>
<dbReference type="EMBL" id="CP019605">
    <property type="protein sequence ID" value="AQP45197.1"/>
    <property type="molecule type" value="Genomic_DNA"/>
</dbReference>
<gene>
    <name evidence="1" type="ORF">RPIT_10650</name>
</gene>
<proteinExistence type="predicted"/>
<keyword evidence="2" id="KW-1185">Reference proteome</keyword>
<organism evidence="1 2">
    <name type="scientific">Tessaracoccus flavus</name>
    <dbReference type="NCBI Taxonomy" id="1610493"/>
    <lineage>
        <taxon>Bacteria</taxon>
        <taxon>Bacillati</taxon>
        <taxon>Actinomycetota</taxon>
        <taxon>Actinomycetes</taxon>
        <taxon>Propionibacteriales</taxon>
        <taxon>Propionibacteriaceae</taxon>
        <taxon>Tessaracoccus</taxon>
    </lineage>
</organism>
<sequence length="170" mass="17268">MTTFLIIGAVGVVLVLVTLVVGDILDGVLHLDALDSDLFSISSLAAFIGAFGFGGAIGLGVLHNMVLAVIVGLIIGSLAAWGAVSLTKKLKSDGASFRSDSMIGHPGRVITAIPEGGYGEITISVAGHVRKITAKAEQAIDSGTEVWVSAILSPTAVEVTPTSGPHELIP</sequence>
<dbReference type="RefSeq" id="WP_077343020.1">
    <property type="nucleotide sequence ID" value="NZ_CP019605.1"/>
</dbReference>
<evidence type="ECO:0000313" key="2">
    <source>
        <dbReference type="Proteomes" id="UP000188324"/>
    </source>
</evidence>
<reference evidence="1 2" key="1">
    <citation type="journal article" date="2016" name="Int. J. Syst. Evol. Microbiol.">
        <title>Tessaracoccus flavus sp. nov., isolated from the drainage system of a lindane-producing factory.</title>
        <authorList>
            <person name="Kumari R."/>
            <person name="Singh P."/>
            <person name="Schumann P."/>
            <person name="Lal R."/>
        </authorList>
    </citation>
    <scope>NUCLEOTIDE SEQUENCE [LARGE SCALE GENOMIC DNA]</scope>
    <source>
        <strain evidence="1 2">RP1T</strain>
    </source>
</reference>
<dbReference type="STRING" id="1610493.RPIT_10650"/>
<dbReference type="OrthoDB" id="4871596at2"/>
<dbReference type="Gene3D" id="2.40.50.140">
    <property type="entry name" value="Nucleic acid-binding proteins"/>
    <property type="match status" value="1"/>
</dbReference>
<dbReference type="KEGG" id="tfl:RPIT_10650"/>
<dbReference type="AlphaFoldDB" id="A0A1Q2CGG7"/>
<protein>
    <submittedName>
        <fullName evidence="1">Uncharacterized protein</fullName>
    </submittedName>
</protein>
<dbReference type="Proteomes" id="UP000188324">
    <property type="component" value="Chromosome"/>
</dbReference>
<accession>A0A1Q2CGG7</accession>
<dbReference type="InterPro" id="IPR012340">
    <property type="entry name" value="NA-bd_OB-fold"/>
</dbReference>
<evidence type="ECO:0000313" key="1">
    <source>
        <dbReference type="EMBL" id="AQP45197.1"/>
    </source>
</evidence>